<dbReference type="Proteomes" id="UP001168877">
    <property type="component" value="Unassembled WGS sequence"/>
</dbReference>
<dbReference type="AlphaFoldDB" id="A0AA39SNK3"/>
<reference evidence="2" key="2">
    <citation type="submission" date="2023-06" db="EMBL/GenBank/DDBJ databases">
        <authorList>
            <person name="Swenson N.G."/>
            <person name="Wegrzyn J.L."/>
            <person name="Mcevoy S.L."/>
        </authorList>
    </citation>
    <scope>NUCLEOTIDE SEQUENCE</scope>
    <source>
        <strain evidence="2">NS2018</strain>
        <tissue evidence="2">Leaf</tissue>
    </source>
</reference>
<proteinExistence type="predicted"/>
<comment type="caution">
    <text evidence="2">The sequence shown here is derived from an EMBL/GenBank/DDBJ whole genome shotgun (WGS) entry which is preliminary data.</text>
</comment>
<evidence type="ECO:0000256" key="1">
    <source>
        <dbReference type="SAM" id="MobiDB-lite"/>
    </source>
</evidence>
<organism evidence="2 3">
    <name type="scientific">Acer saccharum</name>
    <name type="common">Sugar maple</name>
    <dbReference type="NCBI Taxonomy" id="4024"/>
    <lineage>
        <taxon>Eukaryota</taxon>
        <taxon>Viridiplantae</taxon>
        <taxon>Streptophyta</taxon>
        <taxon>Embryophyta</taxon>
        <taxon>Tracheophyta</taxon>
        <taxon>Spermatophyta</taxon>
        <taxon>Magnoliopsida</taxon>
        <taxon>eudicotyledons</taxon>
        <taxon>Gunneridae</taxon>
        <taxon>Pentapetalae</taxon>
        <taxon>rosids</taxon>
        <taxon>malvids</taxon>
        <taxon>Sapindales</taxon>
        <taxon>Sapindaceae</taxon>
        <taxon>Hippocastanoideae</taxon>
        <taxon>Acereae</taxon>
        <taxon>Acer</taxon>
    </lineage>
</organism>
<accession>A0AA39SNK3</accession>
<protein>
    <submittedName>
        <fullName evidence="2">Uncharacterized protein</fullName>
    </submittedName>
</protein>
<reference evidence="2" key="1">
    <citation type="journal article" date="2022" name="Plant J.">
        <title>Strategies of tolerance reflected in two North American maple genomes.</title>
        <authorList>
            <person name="McEvoy S.L."/>
            <person name="Sezen U.U."/>
            <person name="Trouern-Trend A."/>
            <person name="McMahon S.M."/>
            <person name="Schaberg P.G."/>
            <person name="Yang J."/>
            <person name="Wegrzyn J.L."/>
            <person name="Swenson N.G."/>
        </authorList>
    </citation>
    <scope>NUCLEOTIDE SEQUENCE</scope>
    <source>
        <strain evidence="2">NS2018</strain>
    </source>
</reference>
<dbReference type="EMBL" id="JAUESC010000003">
    <property type="protein sequence ID" value="KAK0601951.1"/>
    <property type="molecule type" value="Genomic_DNA"/>
</dbReference>
<keyword evidence="3" id="KW-1185">Reference proteome</keyword>
<gene>
    <name evidence="2" type="ORF">LWI29_028982</name>
</gene>
<evidence type="ECO:0000313" key="3">
    <source>
        <dbReference type="Proteomes" id="UP001168877"/>
    </source>
</evidence>
<name>A0AA39SNK3_ACESA</name>
<evidence type="ECO:0000313" key="2">
    <source>
        <dbReference type="EMBL" id="KAK0601951.1"/>
    </source>
</evidence>
<sequence length="113" mass="12699">MSLLNQVRTGFIFLFSKPNSRPSSSVNPVIGYVYKPFKRYSKESRKQSSSHDVEERAPSTAEEFKRVAEEKLRAAKQGVASQTSEKLYDGAEEATIGDSKVDSIKNSIKEHEQ</sequence>
<feature type="region of interest" description="Disordered" evidence="1">
    <location>
        <begin position="41"/>
        <end position="61"/>
    </location>
</feature>